<keyword evidence="1" id="KW-0805">Transcription regulation</keyword>
<dbReference type="InterPro" id="IPR000835">
    <property type="entry name" value="HTH_MarR-typ"/>
</dbReference>
<dbReference type="SUPFAM" id="SSF46785">
    <property type="entry name" value="Winged helix' DNA-binding domain"/>
    <property type="match status" value="1"/>
</dbReference>
<keyword evidence="2" id="KW-0238">DNA-binding</keyword>
<gene>
    <name evidence="6" type="primary">mhqR</name>
    <name evidence="5" type="ORF">ASJ82_06990</name>
    <name evidence="6" type="ORF">MSCUN_03250</name>
</gene>
<evidence type="ECO:0000259" key="4">
    <source>
        <dbReference type="PROSITE" id="PS50995"/>
    </source>
</evidence>
<dbReference type="InterPro" id="IPR036388">
    <property type="entry name" value="WH-like_DNA-bd_sf"/>
</dbReference>
<dbReference type="RefSeq" id="WP_095609034.1">
    <property type="nucleotide sequence ID" value="NZ_LMVN01000024.1"/>
</dbReference>
<dbReference type="Proteomes" id="UP000217528">
    <property type="component" value="Unassembled WGS sequence"/>
</dbReference>
<dbReference type="SMART" id="SM00347">
    <property type="entry name" value="HTH_MARR"/>
    <property type="match status" value="1"/>
</dbReference>
<name>A0A2A2HC10_9EURY</name>
<evidence type="ECO:0000256" key="3">
    <source>
        <dbReference type="ARBA" id="ARBA00023163"/>
    </source>
</evidence>
<evidence type="ECO:0000313" key="5">
    <source>
        <dbReference type="EMBL" id="PAV06860.1"/>
    </source>
</evidence>
<comment type="caution">
    <text evidence="5">The sequence shown here is derived from an EMBL/GenBank/DDBJ whole genome shotgun (WGS) entry which is preliminary data.</text>
</comment>
<dbReference type="Pfam" id="PF01047">
    <property type="entry name" value="MarR"/>
    <property type="match status" value="1"/>
</dbReference>
<dbReference type="GO" id="GO:0003677">
    <property type="term" value="F:DNA binding"/>
    <property type="evidence" value="ECO:0007669"/>
    <property type="project" value="UniProtKB-KW"/>
</dbReference>
<dbReference type="PRINTS" id="PR00598">
    <property type="entry name" value="HTHMARR"/>
</dbReference>
<evidence type="ECO:0000256" key="1">
    <source>
        <dbReference type="ARBA" id="ARBA00023015"/>
    </source>
</evidence>
<dbReference type="InterPro" id="IPR036390">
    <property type="entry name" value="WH_DNA-bd_sf"/>
</dbReference>
<evidence type="ECO:0000256" key="2">
    <source>
        <dbReference type="ARBA" id="ARBA00023125"/>
    </source>
</evidence>
<evidence type="ECO:0000313" key="8">
    <source>
        <dbReference type="Proteomes" id="UP000246004"/>
    </source>
</evidence>
<dbReference type="AlphaFoldDB" id="A0A2A2HC10"/>
<dbReference type="Gene3D" id="1.10.10.10">
    <property type="entry name" value="Winged helix-like DNA-binding domain superfamily/Winged helix DNA-binding domain"/>
    <property type="match status" value="1"/>
</dbReference>
<dbReference type="EMBL" id="LWMS01000010">
    <property type="protein sequence ID" value="PWL08613.1"/>
    <property type="molecule type" value="Genomic_DNA"/>
</dbReference>
<protein>
    <submittedName>
        <fullName evidence="6">HTH-type transcriptional regulator MhqR</fullName>
    </submittedName>
</protein>
<dbReference type="EMBL" id="LMVN01000024">
    <property type="protein sequence ID" value="PAV06860.1"/>
    <property type="molecule type" value="Genomic_DNA"/>
</dbReference>
<dbReference type="PANTHER" id="PTHR42756">
    <property type="entry name" value="TRANSCRIPTIONAL REGULATOR, MARR"/>
    <property type="match status" value="1"/>
</dbReference>
<keyword evidence="3" id="KW-0804">Transcription</keyword>
<dbReference type="PANTHER" id="PTHR42756:SF1">
    <property type="entry name" value="TRANSCRIPTIONAL REPRESSOR OF EMRAB OPERON"/>
    <property type="match status" value="1"/>
</dbReference>
<dbReference type="GO" id="GO:0003700">
    <property type="term" value="F:DNA-binding transcription factor activity"/>
    <property type="evidence" value="ECO:0007669"/>
    <property type="project" value="InterPro"/>
</dbReference>
<reference evidence="6 8" key="1">
    <citation type="submission" date="2016-04" db="EMBL/GenBank/DDBJ databases">
        <title>Genome sequence of Methanosphaera cuniculi DSM 4103.</title>
        <authorList>
            <person name="Poehlein A."/>
            <person name="Seedorf H."/>
            <person name="Daniel R."/>
        </authorList>
    </citation>
    <scope>NUCLEOTIDE SEQUENCE [LARGE SCALE GENOMIC DNA]</scope>
    <source>
        <strain evidence="6 8">DSM 4103</strain>
    </source>
</reference>
<organism evidence="5 7">
    <name type="scientific">Methanosphaera cuniculi</name>
    <dbReference type="NCBI Taxonomy" id="1077256"/>
    <lineage>
        <taxon>Archaea</taxon>
        <taxon>Methanobacteriati</taxon>
        <taxon>Methanobacteriota</taxon>
        <taxon>Methanomada group</taxon>
        <taxon>Methanobacteria</taxon>
        <taxon>Methanobacteriales</taxon>
        <taxon>Methanobacteriaceae</taxon>
        <taxon>Methanosphaera</taxon>
    </lineage>
</organism>
<feature type="domain" description="HTH marR-type" evidence="4">
    <location>
        <begin position="9"/>
        <end position="141"/>
    </location>
</feature>
<dbReference type="Proteomes" id="UP000246004">
    <property type="component" value="Unassembled WGS sequence"/>
</dbReference>
<evidence type="ECO:0000313" key="7">
    <source>
        <dbReference type="Proteomes" id="UP000217528"/>
    </source>
</evidence>
<accession>A0A2A2HC10</accession>
<dbReference type="PROSITE" id="PS50995">
    <property type="entry name" value="HTH_MARR_2"/>
    <property type="match status" value="1"/>
</dbReference>
<evidence type="ECO:0000313" key="6">
    <source>
        <dbReference type="EMBL" id="PWL08613.1"/>
    </source>
</evidence>
<reference evidence="5 7" key="2">
    <citation type="journal article" date="2017" name="BMC Genomics">
        <title>Genomic analysis of methanogenic archaea reveals a shift towards energy conservation.</title>
        <authorList>
            <person name="Gilmore S.P."/>
            <person name="Henske J.K."/>
            <person name="Sexton J.A."/>
            <person name="Solomon K.V."/>
            <person name="Seppala S."/>
            <person name="Yoo J.I."/>
            <person name="Huyett L.M."/>
            <person name="Pressman A."/>
            <person name="Cogan J.Z."/>
            <person name="Kivenson V."/>
            <person name="Peng X."/>
            <person name="Tan Y."/>
            <person name="Valentine D.L."/>
            <person name="O'Malley M.A."/>
        </authorList>
    </citation>
    <scope>NUCLEOTIDE SEQUENCE [LARGE SCALE GENOMIC DNA]</scope>
    <source>
        <strain evidence="5 7">1R-7</strain>
    </source>
</reference>
<sequence length="156" mass="18594">MKKEDNVDNIELIAFFSIIDRQHYIYLNHMLKDYNTSAGEFPILMEIYHKGKLTQHELVDTFYLTPGAVARTLRRLEDKNIIHREIDKNNRRQNFVTLTSDGAEIVKHILNLDTQWEKEVCESLNENEIHKLKKILDQILKNSYKIKNRIIEENKK</sequence>
<proteinExistence type="predicted"/>
<dbReference type="OrthoDB" id="10712at2157"/>
<keyword evidence="7" id="KW-1185">Reference proteome</keyword>